<dbReference type="RefSeq" id="WP_037356209.1">
    <property type="nucleotide sequence ID" value="NZ_BHZF01000001.1"/>
</dbReference>
<evidence type="ECO:0000313" key="3">
    <source>
        <dbReference type="Proteomes" id="UP000253517"/>
    </source>
</evidence>
<dbReference type="EMBL" id="QPJS01000001">
    <property type="protein sequence ID" value="RCX05456.1"/>
    <property type="molecule type" value="Genomic_DNA"/>
</dbReference>
<organism evidence="2 3">
    <name type="scientific">Schleiferia thermophila</name>
    <dbReference type="NCBI Taxonomy" id="884107"/>
    <lineage>
        <taxon>Bacteria</taxon>
        <taxon>Pseudomonadati</taxon>
        <taxon>Bacteroidota</taxon>
        <taxon>Flavobacteriia</taxon>
        <taxon>Flavobacteriales</taxon>
        <taxon>Schleiferiaceae</taxon>
        <taxon>Schleiferia</taxon>
    </lineage>
</organism>
<accession>A0A369AAY3</accession>
<keyword evidence="3" id="KW-1185">Reference proteome</keyword>
<dbReference type="Proteomes" id="UP000253517">
    <property type="component" value="Unassembled WGS sequence"/>
</dbReference>
<protein>
    <recommendedName>
        <fullName evidence="4">Cell division protein ZapB</fullName>
    </recommendedName>
</protein>
<reference evidence="2 3" key="1">
    <citation type="submission" date="2018-07" db="EMBL/GenBank/DDBJ databases">
        <title>Genomic Encyclopedia of Type Strains, Phase IV (KMG-IV): sequencing the most valuable type-strain genomes for metagenomic binning, comparative biology and taxonomic classification.</title>
        <authorList>
            <person name="Goeker M."/>
        </authorList>
    </citation>
    <scope>NUCLEOTIDE SEQUENCE [LARGE SCALE GENOMIC DNA]</scope>
    <source>
        <strain evidence="2 3">DSM 21410</strain>
    </source>
</reference>
<dbReference type="AlphaFoldDB" id="A0A369AAY3"/>
<sequence>MNSLEMLVSRLKEKVEEATHLLQEAREENIRLKVEVVRLRKRVQDLQALNQNLIERQGSLQMELERTDTLTSIQTKSRINELVREIDKCLALLEQ</sequence>
<comment type="caution">
    <text evidence="2">The sequence shown here is derived from an EMBL/GenBank/DDBJ whole genome shotgun (WGS) entry which is preliminary data.</text>
</comment>
<evidence type="ECO:0000256" key="1">
    <source>
        <dbReference type="SAM" id="Coils"/>
    </source>
</evidence>
<feature type="coiled-coil region" evidence="1">
    <location>
        <begin position="1"/>
        <end position="56"/>
    </location>
</feature>
<evidence type="ECO:0000313" key="2">
    <source>
        <dbReference type="EMBL" id="RCX05456.1"/>
    </source>
</evidence>
<gene>
    <name evidence="2" type="ORF">DES35_101742</name>
</gene>
<proteinExistence type="predicted"/>
<name>A0A369AAY3_9FLAO</name>
<evidence type="ECO:0008006" key="4">
    <source>
        <dbReference type="Google" id="ProtNLM"/>
    </source>
</evidence>
<keyword evidence="1" id="KW-0175">Coiled coil</keyword>